<protein>
    <submittedName>
        <fullName evidence="3">Sperm microtubule associated protein 2</fullName>
    </submittedName>
</protein>
<evidence type="ECO:0000256" key="2">
    <source>
        <dbReference type="SAM" id="MobiDB-lite"/>
    </source>
</evidence>
<feature type="compositionally biased region" description="Acidic residues" evidence="2">
    <location>
        <begin position="58"/>
        <end position="75"/>
    </location>
</feature>
<keyword evidence="4" id="KW-1185">Reference proteome</keyword>
<sequence length="348" mass="39346">MWAGRQSSLYSHRMSEAADQPERGQDDGTLGLQGPTYENRGSREPKYRGLDDGHLGLEDQEEETPPEEVTGEEFVDAQNPEEALAELERVLEKDAEEGVPEMSRLSISQRTPGTSVGVGRPGWRGLRGARCPWPSVYWTERFLEDTTLTITVPKVSRRVAELARPKRFYSEYYNSNRTTPIWPIPRSTLEHRASSRLRELATPKVRSNIWSIHMSEVSQVSRAARMATPSTRIIQLAKPRAPAALLEEWDPMPKPKPHVSDYNRLLHLAMPKAQSDMCVPDRDPRWEVLEVTKKAVASPRIVSLAKPKVRRDLSEDYNPYRVSPASLVARASPRLHELATPKSVTKKA</sequence>
<reference evidence="3" key="3">
    <citation type="submission" date="2025-09" db="UniProtKB">
        <authorList>
            <consortium name="Ensembl"/>
        </authorList>
    </citation>
    <scope>IDENTIFICATION</scope>
</reference>
<feature type="compositionally biased region" description="Polar residues" evidence="2">
    <location>
        <begin position="105"/>
        <end position="114"/>
    </location>
</feature>
<evidence type="ECO:0000313" key="3">
    <source>
        <dbReference type="Ensembl" id="ENSPSNP00000029018.1"/>
    </source>
</evidence>
<reference evidence="3" key="1">
    <citation type="submission" date="2019-08" db="EMBL/GenBank/DDBJ databases">
        <title>Phocoena sinus (Vaquita) genome, mPhoSin1, primary haplotype.</title>
        <authorList>
            <person name="Morin P."/>
            <person name="Mountcastle J."/>
            <person name="Fungtammasan C."/>
            <person name="Rhie A."/>
            <person name="Rojas-Bracho L."/>
            <person name="Smith C.R."/>
            <person name="Taylor B.L."/>
            <person name="Gulland F.M.D."/>
            <person name="Musser W."/>
            <person name="Houck M."/>
            <person name="Haase B."/>
            <person name="Paez S."/>
            <person name="Howe K."/>
            <person name="Torrance J."/>
            <person name="Formenti G."/>
            <person name="Phillippy A."/>
            <person name="Ryder O."/>
            <person name="Jarvis E.D."/>
            <person name="Fedrigo O."/>
        </authorList>
    </citation>
    <scope>NUCLEOTIDE SEQUENCE [LARGE SCALE GENOMIC DNA]</scope>
</reference>
<dbReference type="Proteomes" id="UP000694554">
    <property type="component" value="Chromosome 3"/>
</dbReference>
<feature type="compositionally biased region" description="Polar residues" evidence="2">
    <location>
        <begin position="1"/>
        <end position="10"/>
    </location>
</feature>
<dbReference type="SMART" id="SM00705">
    <property type="entry name" value="THEG"/>
    <property type="match status" value="6"/>
</dbReference>
<evidence type="ECO:0000256" key="1">
    <source>
        <dbReference type="ARBA" id="ARBA00022737"/>
    </source>
</evidence>
<name>A0A8C9EA76_PHOSS</name>
<dbReference type="GeneTree" id="ENSGT00940000154630"/>
<dbReference type="Ensembl" id="ENSPSNT00000032576.1">
    <property type="protein sequence ID" value="ENSPSNP00000029018.1"/>
    <property type="gene ID" value="ENSPSNG00000021016.1"/>
</dbReference>
<evidence type="ECO:0000313" key="4">
    <source>
        <dbReference type="Proteomes" id="UP000694554"/>
    </source>
</evidence>
<dbReference type="InterPro" id="IPR042401">
    <property type="entry name" value="SPMAP2-like"/>
</dbReference>
<reference evidence="3" key="2">
    <citation type="submission" date="2025-08" db="UniProtKB">
        <authorList>
            <consortium name="Ensembl"/>
        </authorList>
    </citation>
    <scope>IDENTIFICATION</scope>
</reference>
<feature type="compositionally biased region" description="Basic and acidic residues" evidence="2">
    <location>
        <begin position="13"/>
        <end position="26"/>
    </location>
</feature>
<proteinExistence type="predicted"/>
<gene>
    <name evidence="3" type="primary">SPMAP2</name>
</gene>
<organism evidence="3 4">
    <name type="scientific">Phocoena sinus</name>
    <name type="common">Vaquita</name>
    <dbReference type="NCBI Taxonomy" id="42100"/>
    <lineage>
        <taxon>Eukaryota</taxon>
        <taxon>Metazoa</taxon>
        <taxon>Chordata</taxon>
        <taxon>Craniata</taxon>
        <taxon>Vertebrata</taxon>
        <taxon>Euteleostomi</taxon>
        <taxon>Mammalia</taxon>
        <taxon>Eutheria</taxon>
        <taxon>Laurasiatheria</taxon>
        <taxon>Artiodactyla</taxon>
        <taxon>Whippomorpha</taxon>
        <taxon>Cetacea</taxon>
        <taxon>Odontoceti</taxon>
        <taxon>Phocoenidae</taxon>
        <taxon>Phocoena</taxon>
    </lineage>
</organism>
<keyword evidence="1" id="KW-0677">Repeat</keyword>
<dbReference type="AlphaFoldDB" id="A0A8C9EA76"/>
<dbReference type="PANTHER" id="PTHR15901:SF16">
    <property type="entry name" value="TESTICULAR HAPLOID EXPRESSED GENE PROTEIN"/>
    <property type="match status" value="1"/>
</dbReference>
<feature type="compositionally biased region" description="Basic and acidic residues" evidence="2">
    <location>
        <begin position="40"/>
        <end position="57"/>
    </location>
</feature>
<dbReference type="Pfam" id="PF14912">
    <property type="entry name" value="THEG"/>
    <property type="match status" value="3"/>
</dbReference>
<accession>A0A8C9EA76</accession>
<dbReference type="GO" id="GO:0007283">
    <property type="term" value="P:spermatogenesis"/>
    <property type="evidence" value="ECO:0007669"/>
    <property type="project" value="Ensembl"/>
</dbReference>
<dbReference type="InterPro" id="IPR006623">
    <property type="entry name" value="THEG"/>
</dbReference>
<feature type="region of interest" description="Disordered" evidence="2">
    <location>
        <begin position="1"/>
        <end position="78"/>
    </location>
</feature>
<feature type="region of interest" description="Disordered" evidence="2">
    <location>
        <begin position="94"/>
        <end position="119"/>
    </location>
</feature>
<dbReference type="PANTHER" id="PTHR15901">
    <property type="entry name" value="TESTICULAR HAPLOID EXPRESSED GENE PROTEIN"/>
    <property type="match status" value="1"/>
</dbReference>